<proteinExistence type="predicted"/>
<name>A0A0E9QUZ4_ANGAN</name>
<sequence length="31" mass="3562">MQQHSPRLNKMHLASLKTYYAGILALLWSCS</sequence>
<accession>A0A0E9QUZ4</accession>
<reference evidence="1" key="1">
    <citation type="submission" date="2014-11" db="EMBL/GenBank/DDBJ databases">
        <authorList>
            <person name="Amaro Gonzalez C."/>
        </authorList>
    </citation>
    <scope>NUCLEOTIDE SEQUENCE</scope>
</reference>
<dbReference type="EMBL" id="GBXM01088654">
    <property type="protein sequence ID" value="JAH19923.1"/>
    <property type="molecule type" value="Transcribed_RNA"/>
</dbReference>
<evidence type="ECO:0000313" key="1">
    <source>
        <dbReference type="EMBL" id="JAH19923.1"/>
    </source>
</evidence>
<protein>
    <submittedName>
        <fullName evidence="1">Uncharacterized protein</fullName>
    </submittedName>
</protein>
<organism evidence="1">
    <name type="scientific">Anguilla anguilla</name>
    <name type="common">European freshwater eel</name>
    <name type="synonym">Muraena anguilla</name>
    <dbReference type="NCBI Taxonomy" id="7936"/>
    <lineage>
        <taxon>Eukaryota</taxon>
        <taxon>Metazoa</taxon>
        <taxon>Chordata</taxon>
        <taxon>Craniata</taxon>
        <taxon>Vertebrata</taxon>
        <taxon>Euteleostomi</taxon>
        <taxon>Actinopterygii</taxon>
        <taxon>Neopterygii</taxon>
        <taxon>Teleostei</taxon>
        <taxon>Anguilliformes</taxon>
        <taxon>Anguillidae</taxon>
        <taxon>Anguilla</taxon>
    </lineage>
</organism>
<dbReference type="AlphaFoldDB" id="A0A0E9QUZ4"/>
<reference evidence="1" key="2">
    <citation type="journal article" date="2015" name="Fish Shellfish Immunol.">
        <title>Early steps in the European eel (Anguilla anguilla)-Vibrio vulnificus interaction in the gills: Role of the RtxA13 toxin.</title>
        <authorList>
            <person name="Callol A."/>
            <person name="Pajuelo D."/>
            <person name="Ebbesson L."/>
            <person name="Teles M."/>
            <person name="MacKenzie S."/>
            <person name="Amaro C."/>
        </authorList>
    </citation>
    <scope>NUCLEOTIDE SEQUENCE</scope>
</reference>